<keyword evidence="3" id="KW-1185">Reference proteome</keyword>
<reference evidence="2 3" key="1">
    <citation type="submission" date="2013-11" db="EMBL/GenBank/DDBJ databases">
        <title>Opisthorchis viverrini - life in the bile duct.</title>
        <authorList>
            <person name="Young N.D."/>
            <person name="Nagarajan N."/>
            <person name="Lin S.J."/>
            <person name="Korhonen P.K."/>
            <person name="Jex A.R."/>
            <person name="Hall R.S."/>
            <person name="Safavi-Hemami H."/>
            <person name="Kaewkong W."/>
            <person name="Bertrand D."/>
            <person name="Gao S."/>
            <person name="Seet Q."/>
            <person name="Wongkham S."/>
            <person name="Teh B.T."/>
            <person name="Wongkham C."/>
            <person name="Intapan P.M."/>
            <person name="Maleewong W."/>
            <person name="Yang X."/>
            <person name="Hu M."/>
            <person name="Wang Z."/>
            <person name="Hofmann A."/>
            <person name="Sternberg P.W."/>
            <person name="Tan P."/>
            <person name="Wang J."/>
            <person name="Gasser R.B."/>
        </authorList>
    </citation>
    <scope>NUCLEOTIDE SEQUENCE [LARGE SCALE GENOMIC DNA]</scope>
</reference>
<dbReference type="Proteomes" id="UP000054324">
    <property type="component" value="Unassembled WGS sequence"/>
</dbReference>
<dbReference type="GeneID" id="20325919"/>
<evidence type="ECO:0000313" key="2">
    <source>
        <dbReference type="EMBL" id="KER19491.1"/>
    </source>
</evidence>
<organism evidence="2 3">
    <name type="scientific">Opisthorchis viverrini</name>
    <name type="common">Southeast Asian liver fluke</name>
    <dbReference type="NCBI Taxonomy" id="6198"/>
    <lineage>
        <taxon>Eukaryota</taxon>
        <taxon>Metazoa</taxon>
        <taxon>Spiralia</taxon>
        <taxon>Lophotrochozoa</taxon>
        <taxon>Platyhelminthes</taxon>
        <taxon>Trematoda</taxon>
        <taxon>Digenea</taxon>
        <taxon>Opisthorchiida</taxon>
        <taxon>Opisthorchiata</taxon>
        <taxon>Opisthorchiidae</taxon>
        <taxon>Opisthorchis</taxon>
    </lineage>
</organism>
<dbReference type="CTD" id="20325919"/>
<sequence>MEAFGEDSIFSVSFAGWTSKTGTTDVSKHKPEASGAGMKLVQKRKPFLAPKPGPPSIDFGISAR</sequence>
<name>A0A074YXG3_OPIVI</name>
<dbReference type="AlphaFoldDB" id="A0A074YXG3"/>
<gene>
    <name evidence="2" type="ORF">T265_11751</name>
</gene>
<proteinExistence type="predicted"/>
<evidence type="ECO:0000313" key="3">
    <source>
        <dbReference type="Proteomes" id="UP000054324"/>
    </source>
</evidence>
<accession>A0A074YXG3</accession>
<evidence type="ECO:0000256" key="1">
    <source>
        <dbReference type="SAM" id="MobiDB-lite"/>
    </source>
</evidence>
<dbReference type="KEGG" id="ovi:T265_11751"/>
<dbReference type="EMBL" id="KL597194">
    <property type="protein sequence ID" value="KER19491.1"/>
    <property type="molecule type" value="Genomic_DNA"/>
</dbReference>
<protein>
    <submittedName>
        <fullName evidence="2">Uncharacterized protein</fullName>
    </submittedName>
</protein>
<feature type="region of interest" description="Disordered" evidence="1">
    <location>
        <begin position="19"/>
        <end position="40"/>
    </location>
</feature>
<dbReference type="RefSeq" id="XP_009176760.1">
    <property type="nucleotide sequence ID" value="XM_009178496.1"/>
</dbReference>